<dbReference type="Proteomes" id="UP000515159">
    <property type="component" value="Chromosome 12"/>
</dbReference>
<dbReference type="GO" id="GO:0042110">
    <property type="term" value="P:T cell activation"/>
    <property type="evidence" value="ECO:0007669"/>
    <property type="project" value="TreeGrafter"/>
</dbReference>
<organism evidence="3 4">
    <name type="scientific">Geotrypetes seraphini</name>
    <name type="common">Gaboon caecilian</name>
    <name type="synonym">Caecilia seraphini</name>
    <dbReference type="NCBI Taxonomy" id="260995"/>
    <lineage>
        <taxon>Eukaryota</taxon>
        <taxon>Metazoa</taxon>
        <taxon>Chordata</taxon>
        <taxon>Craniata</taxon>
        <taxon>Vertebrata</taxon>
        <taxon>Euteleostomi</taxon>
        <taxon>Amphibia</taxon>
        <taxon>Gymnophiona</taxon>
        <taxon>Geotrypetes</taxon>
    </lineage>
</organism>
<feature type="domain" description="Ig-like" evidence="2">
    <location>
        <begin position="331"/>
        <end position="422"/>
    </location>
</feature>
<evidence type="ECO:0000259" key="2">
    <source>
        <dbReference type="PROSITE" id="PS50835"/>
    </source>
</evidence>
<name>A0A6P8P829_GEOSA</name>
<dbReference type="Gene3D" id="2.60.40.10">
    <property type="entry name" value="Immunoglobulins"/>
    <property type="match status" value="2"/>
</dbReference>
<dbReference type="GO" id="GO:0009897">
    <property type="term" value="C:external side of plasma membrane"/>
    <property type="evidence" value="ECO:0007669"/>
    <property type="project" value="TreeGrafter"/>
</dbReference>
<dbReference type="InterPro" id="IPR013783">
    <property type="entry name" value="Ig-like_fold"/>
</dbReference>
<dbReference type="PROSITE" id="PS50835">
    <property type="entry name" value="IG_LIKE"/>
    <property type="match status" value="3"/>
</dbReference>
<feature type="domain" description="Ig-like" evidence="2">
    <location>
        <begin position="109"/>
        <end position="214"/>
    </location>
</feature>
<keyword evidence="1" id="KW-0732">Signal</keyword>
<dbReference type="GO" id="GO:0070374">
    <property type="term" value="P:positive regulation of ERK1 and ERK2 cascade"/>
    <property type="evidence" value="ECO:0007669"/>
    <property type="project" value="TreeGrafter"/>
</dbReference>
<gene>
    <name evidence="4" type="primary">LOC117346032</name>
</gene>
<evidence type="ECO:0000313" key="4">
    <source>
        <dbReference type="RefSeq" id="XP_033771143.1"/>
    </source>
</evidence>
<dbReference type="GO" id="GO:0035723">
    <property type="term" value="P:interleukin-15-mediated signaling pathway"/>
    <property type="evidence" value="ECO:0007669"/>
    <property type="project" value="TreeGrafter"/>
</dbReference>
<dbReference type="InterPro" id="IPR003599">
    <property type="entry name" value="Ig_sub"/>
</dbReference>
<dbReference type="SMART" id="SM00409">
    <property type="entry name" value="IG"/>
    <property type="match status" value="3"/>
</dbReference>
<accession>A0A6P8P829</accession>
<evidence type="ECO:0000313" key="3">
    <source>
        <dbReference type="Proteomes" id="UP000515159"/>
    </source>
</evidence>
<dbReference type="GO" id="GO:1990782">
    <property type="term" value="F:protein tyrosine kinase binding"/>
    <property type="evidence" value="ECO:0007669"/>
    <property type="project" value="TreeGrafter"/>
</dbReference>
<sequence>MELVLLTLLCAFPLARSQDDVIYSTLRQSILFTCDNQASAPILWGFSRPGFEPPALVPSSPESLLATSLSDKRNRVEVLSNNALQLHDLQPQDAGIYTCVQHNSPADQPVLKQVTLILLTVQMSPRGPVGEDSEIFMRCSMTCDLDERQCSRNPQGAEVSWTDSSGQLIGNQTGRYSIQSRGTFSNLKVTVQQSDHRRKWKCGLSVNTETKAVQEVVIPVRGSLLMLFVAEGLPLQLPCVDPSLLKEGERLEWGYRRIGDSESHPISVVPASGPPSCSRCGADLILLPNSTLLLSSVKAADAGSFHCLEFNASGSSSLVQSFRLGVLSVVEEVVTNTSDVLQNSSGIILTCSVRYNLNLNNVSLAWFDNQGKPLTPGTEERVQVTQTSTGLQLVIQVLQVTDFIGAWRCSLSAEGKEQTSFQYHIRTKDAQTSEAQGLRSAVPTLILILLSVQGFFHSW</sequence>
<dbReference type="OrthoDB" id="9937043at2759"/>
<dbReference type="GO" id="GO:0042289">
    <property type="term" value="F:MHC class II protein binding"/>
    <property type="evidence" value="ECO:0007669"/>
    <property type="project" value="TreeGrafter"/>
</dbReference>
<dbReference type="SUPFAM" id="SSF48726">
    <property type="entry name" value="Immunoglobulin"/>
    <property type="match status" value="1"/>
</dbReference>
<feature type="domain" description="Ig-like" evidence="2">
    <location>
        <begin position="219"/>
        <end position="323"/>
    </location>
</feature>
<feature type="signal peptide" evidence="1">
    <location>
        <begin position="1"/>
        <end position="17"/>
    </location>
</feature>
<keyword evidence="3" id="KW-1185">Reference proteome</keyword>
<proteinExistence type="predicted"/>
<dbReference type="InParanoid" id="A0A6P8P829"/>
<reference evidence="4" key="1">
    <citation type="submission" date="2025-08" db="UniProtKB">
        <authorList>
            <consortium name="RefSeq"/>
        </authorList>
    </citation>
    <scope>IDENTIFICATION</scope>
</reference>
<dbReference type="GO" id="GO:0045121">
    <property type="term" value="C:membrane raft"/>
    <property type="evidence" value="ECO:0007669"/>
    <property type="project" value="TreeGrafter"/>
</dbReference>
<dbReference type="GeneID" id="117346032"/>
<dbReference type="InterPro" id="IPR036179">
    <property type="entry name" value="Ig-like_dom_sf"/>
</dbReference>
<dbReference type="PANTHER" id="PTHR11422">
    <property type="entry name" value="T-CELL SURFACE GLYCOPROTEIN CD4"/>
    <property type="match status" value="1"/>
</dbReference>
<dbReference type="AlphaFoldDB" id="A0A6P8P829"/>
<dbReference type="RefSeq" id="XP_033771143.1">
    <property type="nucleotide sequence ID" value="XM_033915252.1"/>
</dbReference>
<evidence type="ECO:0000256" key="1">
    <source>
        <dbReference type="SAM" id="SignalP"/>
    </source>
</evidence>
<dbReference type="KEGG" id="gsh:117346032"/>
<feature type="chain" id="PRO_5027803890" evidence="1">
    <location>
        <begin position="18"/>
        <end position="459"/>
    </location>
</feature>
<protein>
    <submittedName>
        <fullName evidence="4">Uncharacterized protein LOC117346032</fullName>
    </submittedName>
</protein>
<dbReference type="PANTHER" id="PTHR11422:SF5">
    <property type="entry name" value="DIVERSE IMMUNOGLOBULIN DOMAIN-CONTAINING PROTEIN 1.1 ISOFORM X1-RELATED"/>
    <property type="match status" value="1"/>
</dbReference>
<dbReference type="InterPro" id="IPR007110">
    <property type="entry name" value="Ig-like_dom"/>
</dbReference>